<evidence type="ECO:0000256" key="1">
    <source>
        <dbReference type="SAM" id="MobiDB-lite"/>
    </source>
</evidence>
<evidence type="ECO:0000313" key="2">
    <source>
        <dbReference type="EMBL" id="AKV00308.1"/>
    </source>
</evidence>
<dbReference type="Proteomes" id="UP000064967">
    <property type="component" value="Chromosome"/>
</dbReference>
<evidence type="ECO:0000313" key="3">
    <source>
        <dbReference type="Proteomes" id="UP000064967"/>
    </source>
</evidence>
<feature type="region of interest" description="Disordered" evidence="1">
    <location>
        <begin position="15"/>
        <end position="49"/>
    </location>
</feature>
<proteinExistence type="predicted"/>
<dbReference type="KEGG" id="llu:AKJ09_06971"/>
<organism evidence="2 3">
    <name type="scientific">Labilithrix luteola</name>
    <dbReference type="NCBI Taxonomy" id="1391654"/>
    <lineage>
        <taxon>Bacteria</taxon>
        <taxon>Pseudomonadati</taxon>
        <taxon>Myxococcota</taxon>
        <taxon>Polyangia</taxon>
        <taxon>Polyangiales</taxon>
        <taxon>Labilitrichaceae</taxon>
        <taxon>Labilithrix</taxon>
    </lineage>
</organism>
<sequence length="390" mass="41815">MALLLFLAACATNSVTEEPSQEPDIGVQPDSGAAQGDAGDAASNEAGDHDVNLDAERPLICGKTGFCETRLPTSDVGAPLSLQSVWVVSSNDVWTVSAEGFILHWDGTSWTTAYRAAHALYAVWGTATDVWAAGERGLLLHSSAGVNGGAWMRVETGHAKDIHGIYGSSEKDVWFGYDGAVEHFDGSTLTSYDLGDPTLQIRSVFGRAGFGTYALYAGGCTTCTGPFTSVHPVVFELVPGQVTDFNRALWNVQGIHPCTAVVTDAPDDDHRIFVFGYEDLGNGWTYRYGFLGQSSSKVTVNPLKDAFGITETNYNQYPSPPLLLSWANDGVDVRVHSAIGTASRWDGTTFAWLPSIDMGFDFVPRKLFGIHGNATDEWLVGDGFALKGPK</sequence>
<protein>
    <submittedName>
        <fullName evidence="2">Uncharacterized protein</fullName>
    </submittedName>
</protein>
<gene>
    <name evidence="2" type="ORF">AKJ09_06971</name>
</gene>
<dbReference type="STRING" id="1391654.AKJ09_06971"/>
<dbReference type="EMBL" id="CP012333">
    <property type="protein sequence ID" value="AKV00308.1"/>
    <property type="molecule type" value="Genomic_DNA"/>
</dbReference>
<accession>A0A0K1Q3K0</accession>
<reference evidence="2 3" key="1">
    <citation type="submission" date="2015-08" db="EMBL/GenBank/DDBJ databases">
        <authorList>
            <person name="Babu N.S."/>
            <person name="Beckwith C.J."/>
            <person name="Beseler K.G."/>
            <person name="Brison A."/>
            <person name="Carone J.V."/>
            <person name="Caskin T.P."/>
            <person name="Diamond M."/>
            <person name="Durham M.E."/>
            <person name="Foxe J.M."/>
            <person name="Go M."/>
            <person name="Henderson B.A."/>
            <person name="Jones I.B."/>
            <person name="McGettigan J.A."/>
            <person name="Micheletti S.J."/>
            <person name="Nasrallah M.E."/>
            <person name="Ortiz D."/>
            <person name="Piller C.R."/>
            <person name="Privatt S.R."/>
            <person name="Schneider S.L."/>
            <person name="Sharp S."/>
            <person name="Smith T.C."/>
            <person name="Stanton J.D."/>
            <person name="Ullery H.E."/>
            <person name="Wilson R.J."/>
            <person name="Serrano M.G."/>
            <person name="Buck G."/>
            <person name="Lee V."/>
            <person name="Wang Y."/>
            <person name="Carvalho R."/>
            <person name="Voegtly L."/>
            <person name="Shi R."/>
            <person name="Duckworth R."/>
            <person name="Johnson A."/>
            <person name="Loviza R."/>
            <person name="Walstead R."/>
            <person name="Shah Z."/>
            <person name="Kiflezghi M."/>
            <person name="Wade K."/>
            <person name="Ball S.L."/>
            <person name="Bradley K.W."/>
            <person name="Asai D.J."/>
            <person name="Bowman C.A."/>
            <person name="Russell D.A."/>
            <person name="Pope W.H."/>
            <person name="Jacobs-Sera D."/>
            <person name="Hendrix R.W."/>
            <person name="Hatfull G.F."/>
        </authorList>
    </citation>
    <scope>NUCLEOTIDE SEQUENCE [LARGE SCALE GENOMIC DNA]</scope>
    <source>
        <strain evidence="2 3">DSM 27648</strain>
    </source>
</reference>
<dbReference type="AlphaFoldDB" id="A0A0K1Q3K0"/>
<keyword evidence="3" id="KW-1185">Reference proteome</keyword>
<name>A0A0K1Q3K0_9BACT</name>
<feature type="compositionally biased region" description="Low complexity" evidence="1">
    <location>
        <begin position="30"/>
        <end position="43"/>
    </location>
</feature>